<evidence type="ECO:0000256" key="3">
    <source>
        <dbReference type="ARBA" id="ARBA00023125"/>
    </source>
</evidence>
<evidence type="ECO:0008006" key="9">
    <source>
        <dbReference type="Google" id="ProtNLM"/>
    </source>
</evidence>
<dbReference type="OrthoDB" id="2015447at2759"/>
<reference evidence="7 8" key="1">
    <citation type="submission" date="2015-01" db="EMBL/GenBank/DDBJ databases">
        <title>The Genome Sequence of Cladophialophora immunda CBS83496.</title>
        <authorList>
            <consortium name="The Broad Institute Genomics Platform"/>
            <person name="Cuomo C."/>
            <person name="de Hoog S."/>
            <person name="Gorbushina A."/>
            <person name="Stielow B."/>
            <person name="Teixiera M."/>
            <person name="Abouelleil A."/>
            <person name="Chapman S.B."/>
            <person name="Priest M."/>
            <person name="Young S.K."/>
            <person name="Wortman J."/>
            <person name="Nusbaum C."/>
            <person name="Birren B."/>
        </authorList>
    </citation>
    <scope>NUCLEOTIDE SEQUENCE [LARGE SCALE GENOMIC DNA]</scope>
    <source>
        <strain evidence="7 8">CBS 83496</strain>
    </source>
</reference>
<keyword evidence="8" id="KW-1185">Reference proteome</keyword>
<keyword evidence="4" id="KW-0804">Transcription</keyword>
<dbReference type="PANTHER" id="PTHR37534:SF46">
    <property type="entry name" value="ZN(II)2CYS6 TRANSCRIPTION FACTOR (EUROFUNG)"/>
    <property type="match status" value="1"/>
</dbReference>
<dbReference type="CDD" id="cd00067">
    <property type="entry name" value="GAL4"/>
    <property type="match status" value="1"/>
</dbReference>
<evidence type="ECO:0000313" key="8">
    <source>
        <dbReference type="Proteomes" id="UP000054466"/>
    </source>
</evidence>
<dbReference type="AlphaFoldDB" id="A0A0D1ZNJ4"/>
<dbReference type="EMBL" id="KN847042">
    <property type="protein sequence ID" value="KIW29496.1"/>
    <property type="molecule type" value="Genomic_DNA"/>
</dbReference>
<gene>
    <name evidence="7" type="ORF">PV07_05309</name>
</gene>
<dbReference type="GO" id="GO:0005634">
    <property type="term" value="C:nucleus"/>
    <property type="evidence" value="ECO:0007669"/>
    <property type="project" value="UniProtKB-SubCell"/>
</dbReference>
<dbReference type="Pfam" id="PF11951">
    <property type="entry name" value="Fungal_trans_2"/>
    <property type="match status" value="1"/>
</dbReference>
<evidence type="ECO:0000256" key="4">
    <source>
        <dbReference type="ARBA" id="ARBA00023163"/>
    </source>
</evidence>
<name>A0A0D1ZNJ4_9EURO</name>
<evidence type="ECO:0000256" key="2">
    <source>
        <dbReference type="ARBA" id="ARBA00023015"/>
    </source>
</evidence>
<dbReference type="HOGENOM" id="CLU_028540_1_1_1"/>
<dbReference type="GO" id="GO:0000981">
    <property type="term" value="F:DNA-binding transcription factor activity, RNA polymerase II-specific"/>
    <property type="evidence" value="ECO:0007669"/>
    <property type="project" value="InterPro"/>
</dbReference>
<keyword evidence="3" id="KW-0238">DNA-binding</keyword>
<keyword evidence="5" id="KW-0539">Nucleus</keyword>
<feature type="region of interest" description="Disordered" evidence="6">
    <location>
        <begin position="146"/>
        <end position="166"/>
    </location>
</feature>
<dbReference type="GO" id="GO:0008270">
    <property type="term" value="F:zinc ion binding"/>
    <property type="evidence" value="ECO:0007669"/>
    <property type="project" value="InterPro"/>
</dbReference>
<sequence>MSVTTCSTTATRLNHLTGKRTNSLGWAKSDCHTCSSLGRSCDRRRPRCSACLADGVICAGYVQQLNWERGALKVGKRRPKEPSENVREAKPEKPTAPLPRPSSYTFVDQTASQTRPRRRSRNNSRSSELSIPISNAADSLINTTLSSGGESVSSASPSSTWSALSASTPPLLDSGHQFDLILCPPVSRHPGGIEYALSFFHSCFANTTLTFPVKINPWRACLPSIHDDFPSVRYAAAALAKRQQAHFDRKPESASILRLKSQALSIFASHLNDLSFECGLSTVLLLIGLDYAETGVANWNIHLRGAYRILESHGGIRLAESRPNLRSQIAMLIWYDVNAALISRRGPTFPRTYIEALMAWQDDDEWSMLGLNGLPDGMFLDMHRLAVAAADIDSADPEALELIRKNILGTEIGMEQGKYQALMSEIWRLGLLLYIARVFWPVRIYDLAAIDDQDDTDTFASHEGATEWDIEPRSVAIQILTMVANIPSHSSFQKQCLMPIVLAGCEMSSAEWAFRKIATEYSERWKQKTGIWIFDSGLEFMRGVWAKNDMAVLTEAEDEVDRPWVPWTEIYPPSAEYGFLFG</sequence>
<dbReference type="STRING" id="569365.A0A0D1ZNJ4"/>
<dbReference type="VEuPathDB" id="FungiDB:PV07_05309"/>
<dbReference type="PANTHER" id="PTHR37534">
    <property type="entry name" value="TRANSCRIPTIONAL ACTIVATOR PROTEIN UGA3"/>
    <property type="match status" value="1"/>
</dbReference>
<feature type="region of interest" description="Disordered" evidence="6">
    <location>
        <begin position="74"/>
        <end position="129"/>
    </location>
</feature>
<keyword evidence="2" id="KW-0805">Transcription regulation</keyword>
<dbReference type="InterPro" id="IPR001138">
    <property type="entry name" value="Zn2Cys6_DnaBD"/>
</dbReference>
<dbReference type="GO" id="GO:0003677">
    <property type="term" value="F:DNA binding"/>
    <property type="evidence" value="ECO:0007669"/>
    <property type="project" value="UniProtKB-KW"/>
</dbReference>
<comment type="subcellular location">
    <subcellularLocation>
        <location evidence="1">Nucleus</location>
    </subcellularLocation>
</comment>
<evidence type="ECO:0000313" key="7">
    <source>
        <dbReference type="EMBL" id="KIW29496.1"/>
    </source>
</evidence>
<dbReference type="SUPFAM" id="SSF57701">
    <property type="entry name" value="Zn2/Cys6 DNA-binding domain"/>
    <property type="match status" value="1"/>
</dbReference>
<feature type="compositionally biased region" description="Basic and acidic residues" evidence="6">
    <location>
        <begin position="80"/>
        <end position="93"/>
    </location>
</feature>
<dbReference type="RefSeq" id="XP_016249712.1">
    <property type="nucleotide sequence ID" value="XM_016392193.1"/>
</dbReference>
<evidence type="ECO:0000256" key="6">
    <source>
        <dbReference type="SAM" id="MobiDB-lite"/>
    </source>
</evidence>
<dbReference type="InterPro" id="IPR036864">
    <property type="entry name" value="Zn2-C6_fun-type_DNA-bd_sf"/>
</dbReference>
<protein>
    <recommendedName>
        <fullName evidence="9">Zn(2)-C6 fungal-type domain-containing protein</fullName>
    </recommendedName>
</protein>
<feature type="compositionally biased region" description="Polar residues" evidence="6">
    <location>
        <begin position="102"/>
        <end position="114"/>
    </location>
</feature>
<proteinExistence type="predicted"/>
<dbReference type="Proteomes" id="UP000054466">
    <property type="component" value="Unassembled WGS sequence"/>
</dbReference>
<evidence type="ECO:0000256" key="1">
    <source>
        <dbReference type="ARBA" id="ARBA00004123"/>
    </source>
</evidence>
<dbReference type="GeneID" id="27344503"/>
<dbReference type="InterPro" id="IPR021858">
    <property type="entry name" value="Fun_TF"/>
</dbReference>
<evidence type="ECO:0000256" key="5">
    <source>
        <dbReference type="ARBA" id="ARBA00023242"/>
    </source>
</evidence>
<accession>A0A0D1ZNJ4</accession>
<organism evidence="7 8">
    <name type="scientific">Cladophialophora immunda</name>
    <dbReference type="NCBI Taxonomy" id="569365"/>
    <lineage>
        <taxon>Eukaryota</taxon>
        <taxon>Fungi</taxon>
        <taxon>Dikarya</taxon>
        <taxon>Ascomycota</taxon>
        <taxon>Pezizomycotina</taxon>
        <taxon>Eurotiomycetes</taxon>
        <taxon>Chaetothyriomycetidae</taxon>
        <taxon>Chaetothyriales</taxon>
        <taxon>Herpotrichiellaceae</taxon>
        <taxon>Cladophialophora</taxon>
    </lineage>
</organism>